<name>A0AAW0H2T2_MYOGA</name>
<reference evidence="4 5" key="1">
    <citation type="journal article" date="2023" name="bioRxiv">
        <title>Conserved and derived expression patterns and positive selection on dental genes reveal complex evolutionary context of ever-growing rodent molars.</title>
        <authorList>
            <person name="Calamari Z.T."/>
            <person name="Song A."/>
            <person name="Cohen E."/>
            <person name="Akter M."/>
            <person name="Roy R.D."/>
            <person name="Hallikas O."/>
            <person name="Christensen M.M."/>
            <person name="Li P."/>
            <person name="Marangoni P."/>
            <person name="Jernvall J."/>
            <person name="Klein O.D."/>
        </authorList>
    </citation>
    <scope>NUCLEOTIDE SEQUENCE [LARGE SCALE GENOMIC DNA]</scope>
    <source>
        <strain evidence="4">V071</strain>
    </source>
</reference>
<evidence type="ECO:0000256" key="1">
    <source>
        <dbReference type="ARBA" id="ARBA00022980"/>
    </source>
</evidence>
<dbReference type="EMBL" id="JBBHLL010001909">
    <property type="protein sequence ID" value="KAK7795683.1"/>
    <property type="molecule type" value="Genomic_DNA"/>
</dbReference>
<feature type="domain" description="Ribosomal protein eL8/eL30/eS12/Gadd45" evidence="3">
    <location>
        <begin position="17"/>
        <end position="80"/>
    </location>
</feature>
<evidence type="ECO:0000256" key="2">
    <source>
        <dbReference type="ARBA" id="ARBA00023274"/>
    </source>
</evidence>
<evidence type="ECO:0000313" key="5">
    <source>
        <dbReference type="Proteomes" id="UP001488838"/>
    </source>
</evidence>
<keyword evidence="2" id="KW-0687">Ribonucleoprotein</keyword>
<evidence type="ECO:0000259" key="3">
    <source>
        <dbReference type="Pfam" id="PF01248"/>
    </source>
</evidence>
<dbReference type="PANTHER" id="PTHR11843">
    <property type="entry name" value="40S RIBOSOMAL PROTEIN S12"/>
    <property type="match status" value="1"/>
</dbReference>
<proteinExistence type="predicted"/>
<dbReference type="AlphaFoldDB" id="A0AAW0H2T2"/>
<accession>A0AAW0H2T2</accession>
<gene>
    <name evidence="4" type="ORF">U0070_001839</name>
</gene>
<organism evidence="4 5">
    <name type="scientific">Myodes glareolus</name>
    <name type="common">Bank vole</name>
    <name type="synonym">Clethrionomys glareolus</name>
    <dbReference type="NCBI Taxonomy" id="447135"/>
    <lineage>
        <taxon>Eukaryota</taxon>
        <taxon>Metazoa</taxon>
        <taxon>Chordata</taxon>
        <taxon>Craniata</taxon>
        <taxon>Vertebrata</taxon>
        <taxon>Euteleostomi</taxon>
        <taxon>Mammalia</taxon>
        <taxon>Eutheria</taxon>
        <taxon>Euarchontoglires</taxon>
        <taxon>Glires</taxon>
        <taxon>Rodentia</taxon>
        <taxon>Myomorpha</taxon>
        <taxon>Muroidea</taxon>
        <taxon>Cricetidae</taxon>
        <taxon>Arvicolinae</taxon>
        <taxon>Myodes</taxon>
    </lineage>
</organism>
<dbReference type="InterPro" id="IPR029064">
    <property type="entry name" value="Ribosomal_eL30-like_sf"/>
</dbReference>
<sequence>MAKEGFAAGGVRDINAAFQEVLKIALIHESLACGICDAVLDKRQAHLCVFASNRDEPVYVKLVEELCAEHHSSTMKAEDKESGE</sequence>
<dbReference type="GO" id="GO:0005840">
    <property type="term" value="C:ribosome"/>
    <property type="evidence" value="ECO:0007669"/>
    <property type="project" value="UniProtKB-KW"/>
</dbReference>
<keyword evidence="5" id="KW-1185">Reference proteome</keyword>
<keyword evidence="1" id="KW-0689">Ribosomal protein</keyword>
<dbReference type="Gene3D" id="3.30.1330.30">
    <property type="match status" value="1"/>
</dbReference>
<protein>
    <recommendedName>
        <fullName evidence="3">Ribosomal protein eL8/eL30/eS12/Gadd45 domain-containing protein</fullName>
    </recommendedName>
</protein>
<dbReference type="InterPro" id="IPR004038">
    <property type="entry name" value="Ribosomal_eL8/eL30/eS12/Gad45"/>
</dbReference>
<comment type="caution">
    <text evidence="4">The sequence shown here is derived from an EMBL/GenBank/DDBJ whole genome shotgun (WGS) entry which is preliminary data.</text>
</comment>
<dbReference type="GO" id="GO:1990904">
    <property type="term" value="C:ribonucleoprotein complex"/>
    <property type="evidence" value="ECO:0007669"/>
    <property type="project" value="UniProtKB-KW"/>
</dbReference>
<dbReference type="Proteomes" id="UP001488838">
    <property type="component" value="Unassembled WGS sequence"/>
</dbReference>
<dbReference type="SUPFAM" id="SSF55315">
    <property type="entry name" value="L30e-like"/>
    <property type="match status" value="1"/>
</dbReference>
<evidence type="ECO:0000313" key="4">
    <source>
        <dbReference type="EMBL" id="KAK7795683.1"/>
    </source>
</evidence>
<dbReference type="Pfam" id="PF01248">
    <property type="entry name" value="Ribosomal_L7Ae"/>
    <property type="match status" value="1"/>
</dbReference>